<name>A0A5N6X1C7_9EURO</name>
<evidence type="ECO:0000256" key="1">
    <source>
        <dbReference type="ARBA" id="ARBA00001917"/>
    </source>
</evidence>
<dbReference type="InterPro" id="IPR013785">
    <property type="entry name" value="Aldolase_TIM"/>
</dbReference>
<sequence>MGLLVVVRPVHHRTVLARSRTILGTKFNVPFFICPAGGVKLAHPDAHLYLTRATRRHHTLHWVCNNSHISHHGMSEARAPSQTTFWQVYVRSELGITPQEVKQAVHLGYKGFALTVDAVRAGKRERDLRVSISQCSPKGTNSDDDQEKLMALLENLRAVQSGLDWISAIKWLREITELPIAINGIQCWEDAKLCMEYGAHPWLSNHGGQAFDKCEVIVDGGITLGADIVKAIALGARAVGHAAIRILSNETETTMAVVGLTSLDQLDSSYLCVPICHLDLGIMSR</sequence>
<proteinExistence type="predicted"/>
<dbReference type="PANTHER" id="PTHR10578:SF148">
    <property type="entry name" value="L-LACTATE DEHYDROGENASE (CYTOCHROME)"/>
    <property type="match status" value="1"/>
</dbReference>
<dbReference type="PANTHER" id="PTHR10578">
    <property type="entry name" value="S -2-HYDROXY-ACID OXIDASE-RELATED"/>
    <property type="match status" value="1"/>
</dbReference>
<feature type="domain" description="FMN hydroxy acid dehydrogenase" evidence="3">
    <location>
        <begin position="1"/>
        <end position="212"/>
    </location>
</feature>
<evidence type="ECO:0000256" key="2">
    <source>
        <dbReference type="ARBA" id="ARBA00023002"/>
    </source>
</evidence>
<evidence type="ECO:0000313" key="5">
    <source>
        <dbReference type="Proteomes" id="UP000325945"/>
    </source>
</evidence>
<dbReference type="PROSITE" id="PS51349">
    <property type="entry name" value="FMN_HYDROXY_ACID_DH_2"/>
    <property type="match status" value="1"/>
</dbReference>
<dbReference type="Gene3D" id="3.20.20.70">
    <property type="entry name" value="Aldolase class I"/>
    <property type="match status" value="1"/>
</dbReference>
<organism evidence="4 5">
    <name type="scientific">Aspergillus sergii</name>
    <dbReference type="NCBI Taxonomy" id="1034303"/>
    <lineage>
        <taxon>Eukaryota</taxon>
        <taxon>Fungi</taxon>
        <taxon>Dikarya</taxon>
        <taxon>Ascomycota</taxon>
        <taxon>Pezizomycotina</taxon>
        <taxon>Eurotiomycetes</taxon>
        <taxon>Eurotiomycetidae</taxon>
        <taxon>Eurotiales</taxon>
        <taxon>Aspergillaceae</taxon>
        <taxon>Aspergillus</taxon>
        <taxon>Aspergillus subgen. Circumdati</taxon>
    </lineage>
</organism>
<dbReference type="Proteomes" id="UP000325945">
    <property type="component" value="Unassembled WGS sequence"/>
</dbReference>
<dbReference type="Pfam" id="PF01070">
    <property type="entry name" value="FMN_dh"/>
    <property type="match status" value="1"/>
</dbReference>
<dbReference type="AlphaFoldDB" id="A0A5N6X1C7"/>
<dbReference type="EMBL" id="ML741795">
    <property type="protein sequence ID" value="KAE8327007.1"/>
    <property type="molecule type" value="Genomic_DNA"/>
</dbReference>
<dbReference type="SUPFAM" id="SSF51395">
    <property type="entry name" value="FMN-linked oxidoreductases"/>
    <property type="match status" value="1"/>
</dbReference>
<accession>A0A5N6X1C7</accession>
<dbReference type="InterPro" id="IPR000262">
    <property type="entry name" value="FMN-dep_DH"/>
</dbReference>
<comment type="cofactor">
    <cofactor evidence="1">
        <name>FMN</name>
        <dbReference type="ChEBI" id="CHEBI:58210"/>
    </cofactor>
</comment>
<gene>
    <name evidence="4" type="ORF">BDV39DRAFT_193160</name>
</gene>
<keyword evidence="5" id="KW-1185">Reference proteome</keyword>
<keyword evidence="2" id="KW-0560">Oxidoreductase</keyword>
<evidence type="ECO:0000313" key="4">
    <source>
        <dbReference type="EMBL" id="KAE8327007.1"/>
    </source>
</evidence>
<protein>
    <submittedName>
        <fullName evidence="4">FMN-dependent dehydrogenase</fullName>
    </submittedName>
</protein>
<dbReference type="InterPro" id="IPR037396">
    <property type="entry name" value="FMN_HAD"/>
</dbReference>
<reference evidence="5" key="1">
    <citation type="submission" date="2019-04" db="EMBL/GenBank/DDBJ databases">
        <title>Friends and foes A comparative genomics studyof 23 Aspergillus species from section Flavi.</title>
        <authorList>
            <consortium name="DOE Joint Genome Institute"/>
            <person name="Kjaerbolling I."/>
            <person name="Vesth T."/>
            <person name="Frisvad J.C."/>
            <person name="Nybo J.L."/>
            <person name="Theobald S."/>
            <person name="Kildgaard S."/>
            <person name="Isbrandt T."/>
            <person name="Kuo A."/>
            <person name="Sato A."/>
            <person name="Lyhne E.K."/>
            <person name="Kogle M.E."/>
            <person name="Wiebenga A."/>
            <person name="Kun R.S."/>
            <person name="Lubbers R.J."/>
            <person name="Makela M.R."/>
            <person name="Barry K."/>
            <person name="Chovatia M."/>
            <person name="Clum A."/>
            <person name="Daum C."/>
            <person name="Haridas S."/>
            <person name="He G."/>
            <person name="LaButti K."/>
            <person name="Lipzen A."/>
            <person name="Mondo S."/>
            <person name="Riley R."/>
            <person name="Salamov A."/>
            <person name="Simmons B.A."/>
            <person name="Magnuson J.K."/>
            <person name="Henrissat B."/>
            <person name="Mortensen U.H."/>
            <person name="Larsen T.O."/>
            <person name="Devries R.P."/>
            <person name="Grigoriev I.V."/>
            <person name="Machida M."/>
            <person name="Baker S.E."/>
            <person name="Andersen M.R."/>
        </authorList>
    </citation>
    <scope>NUCLEOTIDE SEQUENCE [LARGE SCALE GENOMIC DNA]</scope>
    <source>
        <strain evidence="5">CBS 130017</strain>
    </source>
</reference>
<dbReference type="GO" id="GO:0016491">
    <property type="term" value="F:oxidoreductase activity"/>
    <property type="evidence" value="ECO:0007669"/>
    <property type="project" value="UniProtKB-KW"/>
</dbReference>
<evidence type="ECO:0000259" key="3">
    <source>
        <dbReference type="PROSITE" id="PS51349"/>
    </source>
</evidence>